<protein>
    <submittedName>
        <fullName evidence="2">Transposase</fullName>
    </submittedName>
</protein>
<evidence type="ECO:0000313" key="3">
    <source>
        <dbReference type="Proteomes" id="UP001200470"/>
    </source>
</evidence>
<organism evidence="2 3">
    <name type="scientific">Xylanibacter brevis</name>
    <dbReference type="NCBI Taxonomy" id="83231"/>
    <lineage>
        <taxon>Bacteria</taxon>
        <taxon>Pseudomonadati</taxon>
        <taxon>Bacteroidota</taxon>
        <taxon>Bacteroidia</taxon>
        <taxon>Bacteroidales</taxon>
        <taxon>Prevotellaceae</taxon>
        <taxon>Xylanibacter</taxon>
    </lineage>
</organism>
<evidence type="ECO:0000259" key="1">
    <source>
        <dbReference type="Pfam" id="PF01610"/>
    </source>
</evidence>
<dbReference type="Proteomes" id="UP001200470">
    <property type="component" value="Unassembled WGS sequence"/>
</dbReference>
<feature type="non-terminal residue" evidence="2">
    <location>
        <position position="1"/>
    </location>
</feature>
<keyword evidence="3" id="KW-1185">Reference proteome</keyword>
<dbReference type="InterPro" id="IPR002560">
    <property type="entry name" value="Transposase_DDE"/>
</dbReference>
<name>A0ABS9CJK3_9BACT</name>
<reference evidence="2 3" key="1">
    <citation type="submission" date="2020-12" db="EMBL/GenBank/DDBJ databases">
        <title>Whole genome sequences of gut porcine anaerobes.</title>
        <authorList>
            <person name="Kubasova T."/>
            <person name="Jahodarova E."/>
            <person name="Rychlik I."/>
        </authorList>
    </citation>
    <scope>NUCLEOTIDE SEQUENCE [LARGE SCALE GENOMIC DNA]</scope>
    <source>
        <strain evidence="2 3">An925</strain>
    </source>
</reference>
<gene>
    <name evidence="2" type="ORF">I6E12_12580</name>
</gene>
<evidence type="ECO:0000313" key="2">
    <source>
        <dbReference type="EMBL" id="MCF2564929.1"/>
    </source>
</evidence>
<dbReference type="RefSeq" id="WP_301638763.1">
    <property type="nucleotide sequence ID" value="NZ_JADYTN010000092.1"/>
</dbReference>
<dbReference type="EMBL" id="JADYTN010000092">
    <property type="protein sequence ID" value="MCF2564929.1"/>
    <property type="molecule type" value="Genomic_DNA"/>
</dbReference>
<comment type="caution">
    <text evidence="2">The sequence shown here is derived from an EMBL/GenBank/DDBJ whole genome shotgun (WGS) entry which is preliminary data.</text>
</comment>
<accession>A0ABS9CJK3</accession>
<sequence>LMMSPEKWTDTQKERAEILFREFPYIKTAFSLTHSLRMIFSQRCTKEQTAVSLHSWYSKVGEFGNIAFNDIAAAMYDREDEILNYLVNRSTNASAESLNAKIKHFRAQLRGIIDR</sequence>
<proteinExistence type="predicted"/>
<dbReference type="Pfam" id="PF01610">
    <property type="entry name" value="DDE_Tnp_ISL3"/>
    <property type="match status" value="1"/>
</dbReference>
<feature type="domain" description="Transposase IS204/IS1001/IS1096/IS1165 DDE" evidence="1">
    <location>
        <begin position="2"/>
        <end position="112"/>
    </location>
</feature>